<name>A0A3L6MRJ2_FUSOX</name>
<protein>
    <submittedName>
        <fullName evidence="1">Uncharacterized protein</fullName>
    </submittedName>
</protein>
<organism evidence="1 2">
    <name type="scientific">Fusarium oxysporum f. sp. cepae</name>
    <dbReference type="NCBI Taxonomy" id="396571"/>
    <lineage>
        <taxon>Eukaryota</taxon>
        <taxon>Fungi</taxon>
        <taxon>Dikarya</taxon>
        <taxon>Ascomycota</taxon>
        <taxon>Pezizomycotina</taxon>
        <taxon>Sordariomycetes</taxon>
        <taxon>Hypocreomycetidae</taxon>
        <taxon>Hypocreales</taxon>
        <taxon>Nectriaceae</taxon>
        <taxon>Fusarium</taxon>
        <taxon>Fusarium oxysporum species complex</taxon>
    </lineage>
</organism>
<evidence type="ECO:0000313" key="2">
    <source>
        <dbReference type="Proteomes" id="UP000270866"/>
    </source>
</evidence>
<gene>
    <name evidence="1" type="ORF">BFJ65_g17624</name>
</gene>
<reference evidence="1 2" key="1">
    <citation type="journal article" date="2018" name="Sci. Rep.">
        <title>Characterisation of pathogen-specific regions and novel effector candidates in Fusarium oxysporum f. sp. cepae.</title>
        <authorList>
            <person name="Armitage A.D."/>
            <person name="Taylor A."/>
            <person name="Sobczyk M.K."/>
            <person name="Baxter L."/>
            <person name="Greenfield B.P."/>
            <person name="Bates H.J."/>
            <person name="Wilson F."/>
            <person name="Jackson A.C."/>
            <person name="Ott S."/>
            <person name="Harrison R.J."/>
            <person name="Clarkson J.P."/>
        </authorList>
    </citation>
    <scope>NUCLEOTIDE SEQUENCE [LARGE SCALE GENOMIC DNA]</scope>
    <source>
        <strain evidence="1 2">FoC_Fus2</strain>
    </source>
</reference>
<dbReference type="EMBL" id="MRCU01000016">
    <property type="protein sequence ID" value="RKK07418.1"/>
    <property type="molecule type" value="Genomic_DNA"/>
</dbReference>
<sequence>MQNKEDHMNGVLVQNSTKITFEKIINHDEVLIGAETVVTTQQTLYVTGLWLRYARGAWTVSKTEIATVFGGW</sequence>
<dbReference type="AlphaFoldDB" id="A0A3L6MRJ2"/>
<comment type="caution">
    <text evidence="1">The sequence shown here is derived from an EMBL/GenBank/DDBJ whole genome shotgun (WGS) entry which is preliminary data.</text>
</comment>
<accession>A0A3L6MRJ2</accession>
<dbReference type="Proteomes" id="UP000270866">
    <property type="component" value="Unassembled WGS sequence"/>
</dbReference>
<evidence type="ECO:0000313" key="1">
    <source>
        <dbReference type="EMBL" id="RKK07418.1"/>
    </source>
</evidence>
<proteinExistence type="predicted"/>